<dbReference type="InterPro" id="IPR024344">
    <property type="entry name" value="MDMPI_metal-binding"/>
</dbReference>
<keyword evidence="3" id="KW-1185">Reference proteome</keyword>
<evidence type="ECO:0000259" key="1">
    <source>
        <dbReference type="Pfam" id="PF11716"/>
    </source>
</evidence>
<sequence length="208" mass="22425">MNGTANPSPIEDLTEVLATVADLVAGVRHDQWRDTTPCPEWEVRDLVNHMVIGHRLFTGILRGEAAAAPGALDPKADDMLGDDPGAAYRGATEELLAAFRRPGVLEQVFRVPAGDVPGVAAVHLRAVEDLVHGWDLARATGRKPRFPDEIVERELEFTRAKLADVPPEQAPFAPPQPVPDHAPPLDRLAALLGRRVTPQQWGGALSGC</sequence>
<dbReference type="Gene3D" id="1.20.120.450">
    <property type="entry name" value="dinb family like domain"/>
    <property type="match status" value="1"/>
</dbReference>
<dbReference type="InterPro" id="IPR034660">
    <property type="entry name" value="DinB/YfiT-like"/>
</dbReference>
<organism evidence="2 3">
    <name type="scientific">Murinocardiopsis flavida</name>
    <dbReference type="NCBI Taxonomy" id="645275"/>
    <lineage>
        <taxon>Bacteria</taxon>
        <taxon>Bacillati</taxon>
        <taxon>Actinomycetota</taxon>
        <taxon>Actinomycetes</taxon>
        <taxon>Streptosporangiales</taxon>
        <taxon>Nocardiopsidaceae</taxon>
        <taxon>Murinocardiopsis</taxon>
    </lineage>
</organism>
<dbReference type="InterPro" id="IPR017517">
    <property type="entry name" value="Maleyloyr_isom"/>
</dbReference>
<dbReference type="Pfam" id="PF11716">
    <property type="entry name" value="MDMPI_N"/>
    <property type="match status" value="1"/>
</dbReference>
<reference evidence="2 3" key="1">
    <citation type="submission" date="2018-03" db="EMBL/GenBank/DDBJ databases">
        <title>Genomic Encyclopedia of Archaeal and Bacterial Type Strains, Phase II (KMG-II): from individual species to whole genera.</title>
        <authorList>
            <person name="Goeker M."/>
        </authorList>
    </citation>
    <scope>NUCLEOTIDE SEQUENCE [LARGE SCALE GENOMIC DNA]</scope>
    <source>
        <strain evidence="2 3">DSM 45312</strain>
    </source>
</reference>
<evidence type="ECO:0000313" key="2">
    <source>
        <dbReference type="EMBL" id="PSK90980.1"/>
    </source>
</evidence>
<name>A0A2P8D173_9ACTN</name>
<dbReference type="InterPro" id="IPR017520">
    <property type="entry name" value="CHP03086"/>
</dbReference>
<feature type="domain" description="Mycothiol-dependent maleylpyruvate isomerase metal-binding" evidence="1">
    <location>
        <begin position="15"/>
        <end position="137"/>
    </location>
</feature>
<gene>
    <name evidence="2" type="ORF">CLV63_121107</name>
</gene>
<dbReference type="RefSeq" id="WP_211301464.1">
    <property type="nucleotide sequence ID" value="NZ_PYGA01000021.1"/>
</dbReference>
<dbReference type="SUPFAM" id="SSF109854">
    <property type="entry name" value="DinB/YfiT-like putative metalloenzymes"/>
    <property type="match status" value="1"/>
</dbReference>
<accession>A0A2P8D173</accession>
<dbReference type="NCBIfam" id="TIGR03086">
    <property type="entry name" value="TIGR03086 family metal-binding protein"/>
    <property type="match status" value="1"/>
</dbReference>
<dbReference type="AlphaFoldDB" id="A0A2P8D173"/>
<dbReference type="EMBL" id="PYGA01000021">
    <property type="protein sequence ID" value="PSK90980.1"/>
    <property type="molecule type" value="Genomic_DNA"/>
</dbReference>
<dbReference type="NCBIfam" id="TIGR03083">
    <property type="entry name" value="maleylpyruvate isomerase family mycothiol-dependent enzyme"/>
    <property type="match status" value="1"/>
</dbReference>
<dbReference type="GO" id="GO:0046872">
    <property type="term" value="F:metal ion binding"/>
    <property type="evidence" value="ECO:0007669"/>
    <property type="project" value="InterPro"/>
</dbReference>
<proteinExistence type="predicted"/>
<protein>
    <submittedName>
        <fullName evidence="2">Uncharacterized protein (TIGR03086 family)</fullName>
    </submittedName>
</protein>
<dbReference type="Proteomes" id="UP000240542">
    <property type="component" value="Unassembled WGS sequence"/>
</dbReference>
<comment type="caution">
    <text evidence="2">The sequence shown here is derived from an EMBL/GenBank/DDBJ whole genome shotgun (WGS) entry which is preliminary data.</text>
</comment>
<evidence type="ECO:0000313" key="3">
    <source>
        <dbReference type="Proteomes" id="UP000240542"/>
    </source>
</evidence>